<reference evidence="3 4" key="2">
    <citation type="submission" date="2020-08" db="EMBL/GenBank/DDBJ databases">
        <authorList>
            <person name="Ueki A."/>
            <person name="Tonouchi A."/>
        </authorList>
    </citation>
    <scope>NUCLEOTIDE SEQUENCE [LARGE SCALE GENOMIC DNA]</scope>
    <source>
        <strain evidence="3 4">CTTW</strain>
    </source>
</reference>
<feature type="signal peptide" evidence="2">
    <location>
        <begin position="1"/>
        <end position="20"/>
    </location>
</feature>
<dbReference type="Pfam" id="PF01547">
    <property type="entry name" value="SBP_bac_1"/>
    <property type="match status" value="1"/>
</dbReference>
<name>A0A7I8DHR3_9FIRM</name>
<evidence type="ECO:0000313" key="3">
    <source>
        <dbReference type="EMBL" id="BCJ97900.1"/>
    </source>
</evidence>
<feature type="region of interest" description="Disordered" evidence="1">
    <location>
        <begin position="27"/>
        <end position="50"/>
    </location>
</feature>
<keyword evidence="4" id="KW-1185">Reference proteome</keyword>
<evidence type="ECO:0000256" key="2">
    <source>
        <dbReference type="SAM" id="SignalP"/>
    </source>
</evidence>
<proteinExistence type="predicted"/>
<dbReference type="PANTHER" id="PTHR43649:SF12">
    <property type="entry name" value="DIACETYLCHITOBIOSE BINDING PROTEIN DASA"/>
    <property type="match status" value="1"/>
</dbReference>
<feature type="chain" id="PRO_5039136972" evidence="2">
    <location>
        <begin position="21"/>
        <end position="576"/>
    </location>
</feature>
<protein>
    <submittedName>
        <fullName evidence="3">ABC transporter substrate-binding protein</fullName>
    </submittedName>
</protein>
<dbReference type="SUPFAM" id="SSF53850">
    <property type="entry name" value="Periplasmic binding protein-like II"/>
    <property type="match status" value="1"/>
</dbReference>
<dbReference type="Gene3D" id="3.40.190.10">
    <property type="entry name" value="Periplasmic binding protein-like II"/>
    <property type="match status" value="2"/>
</dbReference>
<dbReference type="InterPro" id="IPR006059">
    <property type="entry name" value="SBP"/>
</dbReference>
<keyword evidence="2" id="KW-0732">Signal</keyword>
<dbReference type="RefSeq" id="WP_225903797.1">
    <property type="nucleotide sequence ID" value="NZ_AP023368.1"/>
</dbReference>
<dbReference type="AlphaFoldDB" id="A0A7I8DHR3"/>
<sequence>MKKQFIAGLMCVAMVSLLFAGCGKNDSKNSKNASANTTVTEGASGGDTPTAKKIKEFTAFFDRQGSEINKDNEIQQIIADKIGAKCKETWLTGQTGEEAVGMLIASGEYPDFIDWTPELQDAGALVPIDELLDKYPNIKNFWSDVQWNSLKQKDGHIYSIPQFGKINEKAMDTQQSGEAFWIQTRVLKWANYPKIETLDELFKLLEDYSKANPTMADGSSVIPFEILDYDWYYFCLENPPQFLDGWPNNGRCIVDPKTYLVQDYNTTNTAKRYFQKLNEEYNKGIIDSEFMTMNHDQFLEKVASGRVLSMVEQHWDFQTAEDSIKTQKLDGCTYVPLGLTIDKGMHEMYYTTGESTVLSGGLSITKSCKDVEGALQFVNDLLDPEISTLRSWGVKDVDYNVGSDGLFTRTQEMRDNAVNAEYKASHLCTYSYFPNYSGMNPDGKNAATPDTQPNEFFQSLRPEVQECLTAYGAKTYVGMLDYNEIDCMKEPWYPIYSFVGEMTTATPGGLAWEKMDQVKKEQLPQVVISGNFEEAWDTYQKAYNKAKPEDFLKEVQEAVYHRIELVTGKDVRPAGK</sequence>
<gene>
    <name evidence="3" type="ORF">bsdcttw_09410</name>
</gene>
<dbReference type="PANTHER" id="PTHR43649">
    <property type="entry name" value="ARABINOSE-BINDING PROTEIN-RELATED"/>
    <property type="match status" value="1"/>
</dbReference>
<reference evidence="3 4" key="1">
    <citation type="submission" date="2020-08" db="EMBL/GenBank/DDBJ databases">
        <title>Draft genome sequencing of an Anaerocolumna strain isolated from anoxic soil subjected to BSD treatment.</title>
        <authorList>
            <person name="Uek A."/>
            <person name="Tonouchi A."/>
        </authorList>
    </citation>
    <scope>NUCLEOTIDE SEQUENCE [LARGE SCALE GENOMIC DNA]</scope>
    <source>
        <strain evidence="3 4">CTTW</strain>
    </source>
</reference>
<evidence type="ECO:0000256" key="1">
    <source>
        <dbReference type="SAM" id="MobiDB-lite"/>
    </source>
</evidence>
<dbReference type="KEGG" id="acht:bsdcttw_09410"/>
<organism evidence="3 4">
    <name type="scientific">Anaerocolumna chitinilytica</name>
    <dbReference type="NCBI Taxonomy" id="1727145"/>
    <lineage>
        <taxon>Bacteria</taxon>
        <taxon>Bacillati</taxon>
        <taxon>Bacillota</taxon>
        <taxon>Clostridia</taxon>
        <taxon>Lachnospirales</taxon>
        <taxon>Lachnospiraceae</taxon>
        <taxon>Anaerocolumna</taxon>
    </lineage>
</organism>
<dbReference type="EMBL" id="AP023368">
    <property type="protein sequence ID" value="BCJ97900.1"/>
    <property type="molecule type" value="Genomic_DNA"/>
</dbReference>
<accession>A0A7I8DHR3</accession>
<dbReference type="InterPro" id="IPR050490">
    <property type="entry name" value="Bact_solute-bd_prot1"/>
</dbReference>
<dbReference type="Proteomes" id="UP000515703">
    <property type="component" value="Chromosome"/>
</dbReference>
<dbReference type="PROSITE" id="PS51257">
    <property type="entry name" value="PROKAR_LIPOPROTEIN"/>
    <property type="match status" value="1"/>
</dbReference>
<evidence type="ECO:0000313" key="4">
    <source>
        <dbReference type="Proteomes" id="UP000515703"/>
    </source>
</evidence>